<keyword evidence="5" id="KW-1185">Reference proteome</keyword>
<dbReference type="Pfam" id="PF02230">
    <property type="entry name" value="Abhydrolase_2"/>
    <property type="match status" value="1"/>
</dbReference>
<dbReference type="InterPro" id="IPR050565">
    <property type="entry name" value="LYPA1-2/EST-like"/>
</dbReference>
<dbReference type="RefSeq" id="WP_226954485.1">
    <property type="nucleotide sequence ID" value="NZ_JACDXW010000005.1"/>
</dbReference>
<feature type="domain" description="Phospholipase/carboxylesterase/thioesterase" evidence="3">
    <location>
        <begin position="16"/>
        <end position="220"/>
    </location>
</feature>
<accession>A0ABS8CDJ6</accession>
<dbReference type="PANTHER" id="PTHR10655:SF17">
    <property type="entry name" value="LYSOPHOSPHOLIPASE-LIKE PROTEIN 1"/>
    <property type="match status" value="1"/>
</dbReference>
<keyword evidence="2 4" id="KW-0378">Hydrolase</keyword>
<reference evidence="4 5" key="1">
    <citation type="submission" date="2020-07" db="EMBL/GenBank/DDBJ databases">
        <title>Pusillimonas sp. nov., isolated from poultry manure in Taiwan.</title>
        <authorList>
            <person name="Lin S.-Y."/>
            <person name="Tang Y.-S."/>
            <person name="Young C.-C."/>
        </authorList>
    </citation>
    <scope>NUCLEOTIDE SEQUENCE [LARGE SCALE GENOMIC DNA]</scope>
    <source>
        <strain evidence="4 5">CC-YST705</strain>
    </source>
</reference>
<dbReference type="SUPFAM" id="SSF53474">
    <property type="entry name" value="alpha/beta-Hydrolases"/>
    <property type="match status" value="1"/>
</dbReference>
<name>A0ABS8CDJ6_9BURK</name>
<comment type="caution">
    <text evidence="4">The sequence shown here is derived from an EMBL/GenBank/DDBJ whole genome shotgun (WGS) entry which is preliminary data.</text>
</comment>
<organism evidence="4 5">
    <name type="scientific">Mesopusillimonas faecipullorum</name>
    <dbReference type="NCBI Taxonomy" id="2755040"/>
    <lineage>
        <taxon>Bacteria</taxon>
        <taxon>Pseudomonadati</taxon>
        <taxon>Pseudomonadota</taxon>
        <taxon>Betaproteobacteria</taxon>
        <taxon>Burkholderiales</taxon>
        <taxon>Alcaligenaceae</taxon>
        <taxon>Mesopusillimonas</taxon>
    </lineage>
</organism>
<gene>
    <name evidence="4" type="ORF">H0484_10125</name>
</gene>
<dbReference type="GO" id="GO:0016787">
    <property type="term" value="F:hydrolase activity"/>
    <property type="evidence" value="ECO:0007669"/>
    <property type="project" value="UniProtKB-KW"/>
</dbReference>
<comment type="similarity">
    <text evidence="1">Belongs to the AB hydrolase superfamily. AB hydrolase 2 family.</text>
</comment>
<evidence type="ECO:0000313" key="5">
    <source>
        <dbReference type="Proteomes" id="UP000776983"/>
    </source>
</evidence>
<dbReference type="InterPro" id="IPR029058">
    <property type="entry name" value="AB_hydrolase_fold"/>
</dbReference>
<dbReference type="Gene3D" id="3.40.50.1820">
    <property type="entry name" value="alpha/beta hydrolase"/>
    <property type="match status" value="1"/>
</dbReference>
<dbReference type="PANTHER" id="PTHR10655">
    <property type="entry name" value="LYSOPHOSPHOLIPASE-RELATED"/>
    <property type="match status" value="1"/>
</dbReference>
<sequence length="223" mass="24496">MTTQLLETLERETAPNPTRAVIWLHGLGADGNDFAPIVPELRLPASPAIRFVFPHAPIQPVTINGGMAMRAWYDIRNADLAQREDAQGIRKSQQAIQALIARENARGIATRHIVLAGFSQGCAMTLQSGLRLEEPLAGLVGLSGYLPMPETLTDEAHHANQKTPIFLAHGTHDPVVPLQRALDSCKQLIDNGYDVSWKTYPMPHSVCAQEIQDIADFLRRVLA</sequence>
<evidence type="ECO:0000256" key="1">
    <source>
        <dbReference type="ARBA" id="ARBA00006499"/>
    </source>
</evidence>
<proteinExistence type="inferred from homology"/>
<dbReference type="InterPro" id="IPR003140">
    <property type="entry name" value="PLipase/COase/thioEstase"/>
</dbReference>
<evidence type="ECO:0000259" key="3">
    <source>
        <dbReference type="Pfam" id="PF02230"/>
    </source>
</evidence>
<dbReference type="Proteomes" id="UP000776983">
    <property type="component" value="Unassembled WGS sequence"/>
</dbReference>
<dbReference type="EMBL" id="JACDXW010000005">
    <property type="protein sequence ID" value="MCB5364100.1"/>
    <property type="molecule type" value="Genomic_DNA"/>
</dbReference>
<evidence type="ECO:0000256" key="2">
    <source>
        <dbReference type="ARBA" id="ARBA00022801"/>
    </source>
</evidence>
<protein>
    <submittedName>
        <fullName evidence="4">Dienelactone hydrolase family protein</fullName>
    </submittedName>
</protein>
<evidence type="ECO:0000313" key="4">
    <source>
        <dbReference type="EMBL" id="MCB5364100.1"/>
    </source>
</evidence>